<sequence>MKLPFKEKACIPKEKLTDYILSESHPVGSSKAKFFRGLGFDETNVDQLAKSILKVARTNNVKSVRKFTYGTNYIVEGVIETPIGKAVKITTVWFMKTEKSRPSFVTAYPV</sequence>
<evidence type="ECO:0000313" key="2">
    <source>
        <dbReference type="EMBL" id="OGE44187.1"/>
    </source>
</evidence>
<organism evidence="2 3">
    <name type="scientific">Candidatus Daviesbacteria bacterium RIFCSPLOWO2_01_FULL_39_12</name>
    <dbReference type="NCBI Taxonomy" id="1797785"/>
    <lineage>
        <taxon>Bacteria</taxon>
        <taxon>Candidatus Daviesiibacteriota</taxon>
    </lineage>
</organism>
<dbReference type="InterPro" id="IPR049250">
    <property type="entry name" value="DUF6883"/>
</dbReference>
<dbReference type="AlphaFoldDB" id="A0A1F5KTD2"/>
<reference evidence="2 3" key="1">
    <citation type="journal article" date="2016" name="Nat. Commun.">
        <title>Thousands of microbial genomes shed light on interconnected biogeochemical processes in an aquifer system.</title>
        <authorList>
            <person name="Anantharaman K."/>
            <person name="Brown C.T."/>
            <person name="Hug L.A."/>
            <person name="Sharon I."/>
            <person name="Castelle C.J."/>
            <person name="Probst A.J."/>
            <person name="Thomas B.C."/>
            <person name="Singh A."/>
            <person name="Wilkins M.J."/>
            <person name="Karaoz U."/>
            <person name="Brodie E.L."/>
            <person name="Williams K.H."/>
            <person name="Hubbard S.S."/>
            <person name="Banfield J.F."/>
        </authorList>
    </citation>
    <scope>NUCLEOTIDE SEQUENCE [LARGE SCALE GENOMIC DNA]</scope>
</reference>
<dbReference type="EMBL" id="MFDM01000006">
    <property type="protein sequence ID" value="OGE44187.1"/>
    <property type="molecule type" value="Genomic_DNA"/>
</dbReference>
<dbReference type="STRING" id="1797785.A3B45_05415"/>
<comment type="caution">
    <text evidence="2">The sequence shown here is derived from an EMBL/GenBank/DDBJ whole genome shotgun (WGS) entry which is preliminary data.</text>
</comment>
<name>A0A1F5KTD2_9BACT</name>
<accession>A0A1F5KTD2</accession>
<proteinExistence type="predicted"/>
<protein>
    <recommendedName>
        <fullName evidence="1">DUF6883 domain-containing protein</fullName>
    </recommendedName>
</protein>
<dbReference type="Proteomes" id="UP000178565">
    <property type="component" value="Unassembled WGS sequence"/>
</dbReference>
<gene>
    <name evidence="2" type="ORF">A3B45_05415</name>
</gene>
<evidence type="ECO:0000313" key="3">
    <source>
        <dbReference type="Proteomes" id="UP000178565"/>
    </source>
</evidence>
<dbReference type="Pfam" id="PF21814">
    <property type="entry name" value="DUF6883"/>
    <property type="match status" value="1"/>
</dbReference>
<feature type="domain" description="DUF6883" evidence="1">
    <location>
        <begin position="2"/>
        <end position="109"/>
    </location>
</feature>
<evidence type="ECO:0000259" key="1">
    <source>
        <dbReference type="Pfam" id="PF21814"/>
    </source>
</evidence>